<dbReference type="PANTHER" id="PTHR35399">
    <property type="entry name" value="SLR8030 PROTEIN"/>
    <property type="match status" value="1"/>
</dbReference>
<feature type="chain" id="PRO_5020769752" description="DUF839 domain-containing protein" evidence="1">
    <location>
        <begin position="29"/>
        <end position="649"/>
    </location>
</feature>
<dbReference type="Proteomes" id="UP000295135">
    <property type="component" value="Unassembled WGS sequence"/>
</dbReference>
<protein>
    <recommendedName>
        <fullName evidence="4">DUF839 domain-containing protein</fullName>
    </recommendedName>
</protein>
<dbReference type="RefSeq" id="WP_126460154.1">
    <property type="nucleotide sequence ID" value="NZ_AP018721.1"/>
</dbReference>
<evidence type="ECO:0000313" key="3">
    <source>
        <dbReference type="Proteomes" id="UP000295135"/>
    </source>
</evidence>
<keyword evidence="1" id="KW-0732">Signal</keyword>
<accession>A0A4R3JV37</accession>
<evidence type="ECO:0008006" key="4">
    <source>
        <dbReference type="Google" id="ProtNLM"/>
    </source>
</evidence>
<reference evidence="2 3" key="1">
    <citation type="submission" date="2019-03" db="EMBL/GenBank/DDBJ databases">
        <title>Genomic Encyclopedia of Type Strains, Phase IV (KMG-IV): sequencing the most valuable type-strain genomes for metagenomic binning, comparative biology and taxonomic classification.</title>
        <authorList>
            <person name="Goeker M."/>
        </authorList>
    </citation>
    <scope>NUCLEOTIDE SEQUENCE [LARGE SCALE GENOMIC DNA]</scope>
    <source>
        <strain evidence="2 3">DSM 103923</strain>
    </source>
</reference>
<evidence type="ECO:0000256" key="1">
    <source>
        <dbReference type="SAM" id="SignalP"/>
    </source>
</evidence>
<keyword evidence="3" id="KW-1185">Reference proteome</keyword>
<gene>
    <name evidence="2" type="ORF">EDC61_108104</name>
</gene>
<feature type="signal peptide" evidence="1">
    <location>
        <begin position="1"/>
        <end position="28"/>
    </location>
</feature>
<sequence>MSHHTKSSLRPLALALVGVLGFSVQAVAGTTGQARVEFVGMPAPATAAERAAFLSGARVKVRYPDGREVEQALEYVTLFKNTDRVGRNPFPAGALYDVAGQPIPDPTAPGMPLISETPDANSLIQVGRELYLVTHFEYDWLLADGTVAAKSKDSRYPRADGKEGNWRRNTPTSMILTRLEQDAVSGALKAVDQRPLDFSAWGGLGWLCNGTHTPWNSHLGSEENYDVDARAVEASRKLDPSGMNDAMTGFTKLYYKGEKLASPYYRGITPEVKIKRGGQTEVVKHFALGRGTFEMGYVFPDQRTVLFGHDGDNKPMTMFVADKPRDLSKGTLYAARLVQTSPDNAGDGGRFKVEWVRLARTDNAGVKALVDAGIQFSHIFEVSDARPEAAGYVAVATGSTRPEYLKLKGANAGFSARQIELAAAALETMRYAGYKGATTEFNKLEGLAYNARDNVAYLAVTDIANGMETGQGTGDAGDHIRLAKLRAGAVYAMAMAKRQKDTDGKPIRSDYVGVELWVPEGLLGEDIAKDAVGNTANEDKIANPDNLFFDEKLRTLFIGEDSATAHINNFLWAYQVDTRQLARILSLPAGAEATGLKVYRLGGHAYILSNAQHIGDFSKNIDPALKQQIEPLINKFEAPIGYLKGVPKL</sequence>
<dbReference type="EMBL" id="SLZY01000008">
    <property type="protein sequence ID" value="TCS71761.1"/>
    <property type="molecule type" value="Genomic_DNA"/>
</dbReference>
<dbReference type="PANTHER" id="PTHR35399:SF2">
    <property type="entry name" value="DUF839 DOMAIN-CONTAINING PROTEIN"/>
    <property type="match status" value="1"/>
</dbReference>
<evidence type="ECO:0000313" key="2">
    <source>
        <dbReference type="EMBL" id="TCS71761.1"/>
    </source>
</evidence>
<dbReference type="Pfam" id="PF05787">
    <property type="entry name" value="PhoX"/>
    <property type="match status" value="1"/>
</dbReference>
<proteinExistence type="predicted"/>
<organism evidence="2 3">
    <name type="scientific">Sulfuritortus calidifontis</name>
    <dbReference type="NCBI Taxonomy" id="1914471"/>
    <lineage>
        <taxon>Bacteria</taxon>
        <taxon>Pseudomonadati</taxon>
        <taxon>Pseudomonadota</taxon>
        <taxon>Betaproteobacteria</taxon>
        <taxon>Nitrosomonadales</taxon>
        <taxon>Thiobacillaceae</taxon>
        <taxon>Sulfuritortus</taxon>
    </lineage>
</organism>
<name>A0A4R3JV37_9PROT</name>
<dbReference type="InterPro" id="IPR008557">
    <property type="entry name" value="PhoX"/>
</dbReference>
<dbReference type="AlphaFoldDB" id="A0A4R3JV37"/>
<comment type="caution">
    <text evidence="2">The sequence shown here is derived from an EMBL/GenBank/DDBJ whole genome shotgun (WGS) entry which is preliminary data.</text>
</comment>
<dbReference type="OrthoDB" id="9801383at2"/>